<dbReference type="InterPro" id="IPR001611">
    <property type="entry name" value="Leu-rich_rpt"/>
</dbReference>
<dbReference type="SUPFAM" id="SSF52058">
    <property type="entry name" value="L domain-like"/>
    <property type="match status" value="1"/>
</dbReference>
<keyword evidence="4" id="KW-0812">Transmembrane</keyword>
<gene>
    <name evidence="11" type="ORF">POM88_024401</name>
</gene>
<dbReference type="PANTHER" id="PTHR48059">
    <property type="entry name" value="POLYGALACTURONASE INHIBITOR 1"/>
    <property type="match status" value="1"/>
</dbReference>
<comment type="subcellular location">
    <subcellularLocation>
        <location evidence="2">Cell envelope</location>
    </subcellularLocation>
    <subcellularLocation>
        <location evidence="1">Membrane</location>
        <topology evidence="1">Single-pass membrane protein</topology>
    </subcellularLocation>
</comment>
<dbReference type="Gene3D" id="3.80.10.10">
    <property type="entry name" value="Ribonuclease Inhibitor"/>
    <property type="match status" value="1"/>
</dbReference>
<protein>
    <recommendedName>
        <fullName evidence="10">Leucine-rich repeat-containing N-terminal plant-type domain-containing protein</fullName>
    </recommendedName>
</protein>
<keyword evidence="3" id="KW-0433">Leucine-rich repeat</keyword>
<dbReference type="AlphaFoldDB" id="A0AAD8MLX1"/>
<proteinExistence type="inferred from homology"/>
<name>A0AAD8MLX1_9APIA</name>
<evidence type="ECO:0000256" key="7">
    <source>
        <dbReference type="ARBA" id="ARBA00022989"/>
    </source>
</evidence>
<evidence type="ECO:0000256" key="3">
    <source>
        <dbReference type="ARBA" id="ARBA00022614"/>
    </source>
</evidence>
<evidence type="ECO:0000256" key="2">
    <source>
        <dbReference type="ARBA" id="ARBA00004196"/>
    </source>
</evidence>
<dbReference type="PANTHER" id="PTHR48059:SF4">
    <property type="entry name" value="POLYGALACTURONASE INHIBITOR 1-RELATED"/>
    <property type="match status" value="1"/>
</dbReference>
<dbReference type="InterPro" id="IPR051848">
    <property type="entry name" value="PGIP"/>
</dbReference>
<dbReference type="Pfam" id="PF13855">
    <property type="entry name" value="LRR_8"/>
    <property type="match status" value="1"/>
</dbReference>
<evidence type="ECO:0000256" key="4">
    <source>
        <dbReference type="ARBA" id="ARBA00022692"/>
    </source>
</evidence>
<keyword evidence="12" id="KW-1185">Reference proteome</keyword>
<dbReference type="EMBL" id="JAUIZM010000006">
    <property type="protein sequence ID" value="KAK1377657.1"/>
    <property type="molecule type" value="Genomic_DNA"/>
</dbReference>
<keyword evidence="7" id="KW-1133">Transmembrane helix</keyword>
<dbReference type="GO" id="GO:0016020">
    <property type="term" value="C:membrane"/>
    <property type="evidence" value="ECO:0007669"/>
    <property type="project" value="UniProtKB-SubCell"/>
</dbReference>
<accession>A0AAD8MLX1</accession>
<keyword evidence="8" id="KW-0472">Membrane</keyword>
<evidence type="ECO:0000256" key="6">
    <source>
        <dbReference type="ARBA" id="ARBA00022737"/>
    </source>
</evidence>
<evidence type="ECO:0000256" key="5">
    <source>
        <dbReference type="ARBA" id="ARBA00022729"/>
    </source>
</evidence>
<comment type="similarity">
    <text evidence="9">Belongs to the polygalacturonase-inhibiting protein family.</text>
</comment>
<dbReference type="Proteomes" id="UP001237642">
    <property type="component" value="Unassembled WGS sequence"/>
</dbReference>
<evidence type="ECO:0000256" key="8">
    <source>
        <dbReference type="ARBA" id="ARBA00023136"/>
    </source>
</evidence>
<sequence length="163" mass="18369">MLTIFRLITLPFHASSQPNNSLERHILLKIKQFWSHPPSINHWSAAESSDHCTWPEITCKENSVTGLNLSSKDVTGKIPPFICDLKHLTILDFSNNSIVGSFPTGLYNCINLWHLDLSDNYFVGIIPGVVDKLSHLSFLNLGGKWETTSQEMFQLLSGVFRSL</sequence>
<dbReference type="FunFam" id="3.80.10.10:FF:000129">
    <property type="entry name" value="Leucine-rich repeat receptor-like kinase"/>
    <property type="match status" value="1"/>
</dbReference>
<evidence type="ECO:0000256" key="1">
    <source>
        <dbReference type="ARBA" id="ARBA00004167"/>
    </source>
</evidence>
<keyword evidence="5" id="KW-0732">Signal</keyword>
<evidence type="ECO:0000259" key="10">
    <source>
        <dbReference type="Pfam" id="PF08263"/>
    </source>
</evidence>
<dbReference type="InterPro" id="IPR032675">
    <property type="entry name" value="LRR_dom_sf"/>
</dbReference>
<evidence type="ECO:0000313" key="12">
    <source>
        <dbReference type="Proteomes" id="UP001237642"/>
    </source>
</evidence>
<reference evidence="11" key="2">
    <citation type="submission" date="2023-05" db="EMBL/GenBank/DDBJ databases">
        <authorList>
            <person name="Schelkunov M.I."/>
        </authorList>
    </citation>
    <scope>NUCLEOTIDE SEQUENCE</scope>
    <source>
        <strain evidence="11">Hsosn_3</strain>
        <tissue evidence="11">Leaf</tissue>
    </source>
</reference>
<evidence type="ECO:0000313" key="11">
    <source>
        <dbReference type="EMBL" id="KAK1377657.1"/>
    </source>
</evidence>
<dbReference type="InterPro" id="IPR013210">
    <property type="entry name" value="LRR_N_plant-typ"/>
</dbReference>
<keyword evidence="6" id="KW-0677">Repeat</keyword>
<reference evidence="11" key="1">
    <citation type="submission" date="2023-02" db="EMBL/GenBank/DDBJ databases">
        <title>Genome of toxic invasive species Heracleum sosnowskyi carries increased number of genes despite the absence of recent whole-genome duplications.</title>
        <authorList>
            <person name="Schelkunov M."/>
            <person name="Shtratnikova V."/>
            <person name="Makarenko M."/>
            <person name="Klepikova A."/>
            <person name="Omelchenko D."/>
            <person name="Novikova G."/>
            <person name="Obukhova E."/>
            <person name="Bogdanov V."/>
            <person name="Penin A."/>
            <person name="Logacheva M."/>
        </authorList>
    </citation>
    <scope>NUCLEOTIDE SEQUENCE</scope>
    <source>
        <strain evidence="11">Hsosn_3</strain>
        <tissue evidence="11">Leaf</tissue>
    </source>
</reference>
<dbReference type="Pfam" id="PF08263">
    <property type="entry name" value="LRRNT_2"/>
    <property type="match status" value="1"/>
</dbReference>
<feature type="domain" description="Leucine-rich repeat-containing N-terminal plant-type" evidence="10">
    <location>
        <begin position="23"/>
        <end position="59"/>
    </location>
</feature>
<evidence type="ECO:0000256" key="9">
    <source>
        <dbReference type="ARBA" id="ARBA00038043"/>
    </source>
</evidence>
<organism evidence="11 12">
    <name type="scientific">Heracleum sosnowskyi</name>
    <dbReference type="NCBI Taxonomy" id="360622"/>
    <lineage>
        <taxon>Eukaryota</taxon>
        <taxon>Viridiplantae</taxon>
        <taxon>Streptophyta</taxon>
        <taxon>Embryophyta</taxon>
        <taxon>Tracheophyta</taxon>
        <taxon>Spermatophyta</taxon>
        <taxon>Magnoliopsida</taxon>
        <taxon>eudicotyledons</taxon>
        <taxon>Gunneridae</taxon>
        <taxon>Pentapetalae</taxon>
        <taxon>asterids</taxon>
        <taxon>campanulids</taxon>
        <taxon>Apiales</taxon>
        <taxon>Apiaceae</taxon>
        <taxon>Apioideae</taxon>
        <taxon>apioid superclade</taxon>
        <taxon>Tordylieae</taxon>
        <taxon>Tordyliinae</taxon>
        <taxon>Heracleum</taxon>
    </lineage>
</organism>
<comment type="caution">
    <text evidence="11">The sequence shown here is derived from an EMBL/GenBank/DDBJ whole genome shotgun (WGS) entry which is preliminary data.</text>
</comment>